<dbReference type="EMBL" id="JALJOS010000010">
    <property type="protein sequence ID" value="KAK9833855.1"/>
    <property type="molecule type" value="Genomic_DNA"/>
</dbReference>
<feature type="region of interest" description="Disordered" evidence="1">
    <location>
        <begin position="130"/>
        <end position="193"/>
    </location>
</feature>
<keyword evidence="3" id="KW-1185">Reference proteome</keyword>
<evidence type="ECO:0000313" key="2">
    <source>
        <dbReference type="EMBL" id="KAK9833855.1"/>
    </source>
</evidence>
<gene>
    <name evidence="2" type="ORF">WJX74_008017</name>
</gene>
<organism evidence="2 3">
    <name type="scientific">Apatococcus lobatus</name>
    <dbReference type="NCBI Taxonomy" id="904363"/>
    <lineage>
        <taxon>Eukaryota</taxon>
        <taxon>Viridiplantae</taxon>
        <taxon>Chlorophyta</taxon>
        <taxon>core chlorophytes</taxon>
        <taxon>Trebouxiophyceae</taxon>
        <taxon>Chlorellales</taxon>
        <taxon>Chlorellaceae</taxon>
        <taxon>Apatococcus</taxon>
    </lineage>
</organism>
<proteinExistence type="predicted"/>
<evidence type="ECO:0000313" key="3">
    <source>
        <dbReference type="Proteomes" id="UP001438707"/>
    </source>
</evidence>
<feature type="compositionally biased region" description="Polar residues" evidence="1">
    <location>
        <begin position="137"/>
        <end position="155"/>
    </location>
</feature>
<protein>
    <submittedName>
        <fullName evidence="2">Uncharacterized protein</fullName>
    </submittedName>
</protein>
<dbReference type="AlphaFoldDB" id="A0AAW1RK40"/>
<dbReference type="Proteomes" id="UP001438707">
    <property type="component" value="Unassembled WGS sequence"/>
</dbReference>
<evidence type="ECO:0000256" key="1">
    <source>
        <dbReference type="SAM" id="MobiDB-lite"/>
    </source>
</evidence>
<reference evidence="2 3" key="1">
    <citation type="journal article" date="2024" name="Nat. Commun.">
        <title>Phylogenomics reveals the evolutionary origins of lichenization in chlorophyte algae.</title>
        <authorList>
            <person name="Puginier C."/>
            <person name="Libourel C."/>
            <person name="Otte J."/>
            <person name="Skaloud P."/>
            <person name="Haon M."/>
            <person name="Grisel S."/>
            <person name="Petersen M."/>
            <person name="Berrin J.G."/>
            <person name="Delaux P.M."/>
            <person name="Dal Grande F."/>
            <person name="Keller J."/>
        </authorList>
    </citation>
    <scope>NUCLEOTIDE SEQUENCE [LARGE SCALE GENOMIC DNA]</scope>
    <source>
        <strain evidence="2 3">SAG 2145</strain>
    </source>
</reference>
<name>A0AAW1RK40_9CHLO</name>
<accession>A0AAW1RK40</accession>
<feature type="compositionally biased region" description="Basic and acidic residues" evidence="1">
    <location>
        <begin position="181"/>
        <end position="193"/>
    </location>
</feature>
<comment type="caution">
    <text evidence="2">The sequence shown here is derived from an EMBL/GenBank/DDBJ whole genome shotgun (WGS) entry which is preliminary data.</text>
</comment>
<sequence>MCLDLPGKNLSSLTAAPGLKAKSTGLGNELSETQSPKQGAAPHVAEFKAFERLCKKWRAPAKQTKQHAASPYVNEKIGDVRIYNQLIFADIEAFSRIQRTASDYAPRSNDPVSAFCKCYICYQRRQNTPFGHRVQMGGSSSKNSRKASNTAQPAQEPQEGQFGKLYRVSGAAGGGLNSFPEFRERGEGQRENT</sequence>